<evidence type="ECO:0000256" key="9">
    <source>
        <dbReference type="RuleBase" id="RU365081"/>
    </source>
</evidence>
<dbReference type="EMBL" id="CP143787">
    <property type="protein sequence ID" value="WVN88546.1"/>
    <property type="molecule type" value="Genomic_DNA"/>
</dbReference>
<dbReference type="InterPro" id="IPR035538">
    <property type="entry name" value="Cyclophilin_PPIL4"/>
</dbReference>
<dbReference type="PROSITE" id="PS50102">
    <property type="entry name" value="RRM"/>
    <property type="match status" value="1"/>
</dbReference>
<dbReference type="Pfam" id="PF00160">
    <property type="entry name" value="Pro_isomerase"/>
    <property type="match status" value="1"/>
</dbReference>
<protein>
    <recommendedName>
        <fullName evidence="9">Peptidyl-prolyl cis-trans isomerase</fullName>
        <shortName evidence="9">PPIase</shortName>
        <ecNumber evidence="9">5.2.1.8</ecNumber>
    </recommendedName>
</protein>
<dbReference type="FunFam" id="2.40.100.10:FF:000015">
    <property type="entry name" value="Peptidyl-prolyl cis-trans isomerase"/>
    <property type="match status" value="1"/>
</dbReference>
<keyword evidence="6 9" id="KW-0697">Rotamase</keyword>
<comment type="subcellular location">
    <subcellularLocation>
        <location evidence="3 9">Nucleus</location>
    </subcellularLocation>
</comment>
<dbReference type="KEGG" id="cdep:91087967"/>
<organism evidence="11 12">
    <name type="scientific">Cryptococcus depauperatus CBS 7841</name>
    <dbReference type="NCBI Taxonomy" id="1295531"/>
    <lineage>
        <taxon>Eukaryota</taxon>
        <taxon>Fungi</taxon>
        <taxon>Dikarya</taxon>
        <taxon>Basidiomycota</taxon>
        <taxon>Agaricomycotina</taxon>
        <taxon>Tremellomycetes</taxon>
        <taxon>Tremellales</taxon>
        <taxon>Cryptococcaceae</taxon>
        <taxon>Cryptococcus</taxon>
    </lineage>
</organism>
<dbReference type="Pfam" id="PF00076">
    <property type="entry name" value="RRM_1"/>
    <property type="match status" value="1"/>
</dbReference>
<dbReference type="PROSITE" id="PS50072">
    <property type="entry name" value="CSA_PPIASE_2"/>
    <property type="match status" value="1"/>
</dbReference>
<reference evidence="11" key="3">
    <citation type="submission" date="2024-01" db="EMBL/GenBank/DDBJ databases">
        <authorList>
            <person name="Coelho M.A."/>
            <person name="David-Palma M."/>
            <person name="Shea T."/>
            <person name="Sun S."/>
            <person name="Cuomo C.A."/>
            <person name="Heitman J."/>
        </authorList>
    </citation>
    <scope>NUCLEOTIDE SEQUENCE</scope>
    <source>
        <strain evidence="11">CBS 7841</strain>
    </source>
</reference>
<dbReference type="InterPro" id="IPR000504">
    <property type="entry name" value="RRM_dom"/>
</dbReference>
<dbReference type="InterPro" id="IPR035979">
    <property type="entry name" value="RBD_domain_sf"/>
</dbReference>
<accession>A0A1E3IGV6</accession>
<feature type="compositionally biased region" description="Pro residues" evidence="10">
    <location>
        <begin position="176"/>
        <end position="190"/>
    </location>
</feature>
<dbReference type="GO" id="GO:0003755">
    <property type="term" value="F:peptidyl-prolyl cis-trans isomerase activity"/>
    <property type="evidence" value="ECO:0007669"/>
    <property type="project" value="UniProtKB-UniRule"/>
</dbReference>
<dbReference type="GO" id="GO:0003723">
    <property type="term" value="F:RNA binding"/>
    <property type="evidence" value="ECO:0007669"/>
    <property type="project" value="UniProtKB-UniRule"/>
</dbReference>
<dbReference type="VEuPathDB" id="FungiDB:L203_03745"/>
<dbReference type="SUPFAM" id="SSF50891">
    <property type="entry name" value="Cyclophilin-like"/>
    <property type="match status" value="1"/>
</dbReference>
<feature type="region of interest" description="Disordered" evidence="10">
    <location>
        <begin position="333"/>
        <end position="494"/>
    </location>
</feature>
<comment type="function">
    <text evidence="2 9">PPIases accelerate the folding of proteins. It catalyzes the cis-trans isomerization of proline imidic peptide bonds in oligopeptides.</text>
</comment>
<dbReference type="InterPro" id="IPR029000">
    <property type="entry name" value="Cyclophilin-like_dom_sf"/>
</dbReference>
<dbReference type="InterPro" id="IPR012677">
    <property type="entry name" value="Nucleotide-bd_a/b_plait_sf"/>
</dbReference>
<feature type="compositionally biased region" description="Basic and acidic residues" evidence="10">
    <location>
        <begin position="380"/>
        <end position="418"/>
    </location>
</feature>
<evidence type="ECO:0000256" key="1">
    <source>
        <dbReference type="ARBA" id="ARBA00000971"/>
    </source>
</evidence>
<evidence type="ECO:0000256" key="5">
    <source>
        <dbReference type="ARBA" id="ARBA00022884"/>
    </source>
</evidence>
<evidence type="ECO:0000256" key="7">
    <source>
        <dbReference type="ARBA" id="ARBA00023235"/>
    </source>
</evidence>
<proteinExistence type="inferred from homology"/>
<dbReference type="SMART" id="SM00360">
    <property type="entry name" value="RRM"/>
    <property type="match status" value="1"/>
</dbReference>
<feature type="compositionally biased region" description="Basic and acidic residues" evidence="10">
    <location>
        <begin position="342"/>
        <end position="373"/>
    </location>
</feature>
<comment type="similarity">
    <text evidence="4 9">Belongs to the cyclophilin-type PPIase family. PPIL4 subfamily.</text>
</comment>
<feature type="compositionally biased region" description="Basic and acidic residues" evidence="10">
    <location>
        <begin position="191"/>
        <end position="209"/>
    </location>
</feature>
<evidence type="ECO:0000256" key="2">
    <source>
        <dbReference type="ARBA" id="ARBA00002388"/>
    </source>
</evidence>
<evidence type="ECO:0000256" key="4">
    <source>
        <dbReference type="ARBA" id="ARBA00010739"/>
    </source>
</evidence>
<gene>
    <name evidence="11" type="ORF">L203_103757</name>
</gene>
<name>A0A1E3IGV6_9TREE</name>
<keyword evidence="7 9" id="KW-0413">Isomerase</keyword>
<dbReference type="PRINTS" id="PR00153">
    <property type="entry name" value="CSAPPISMRASE"/>
</dbReference>
<dbReference type="EC" id="5.2.1.8" evidence="9"/>
<dbReference type="SUPFAM" id="SSF54928">
    <property type="entry name" value="RNA-binding domain, RBD"/>
    <property type="match status" value="1"/>
</dbReference>
<feature type="compositionally biased region" description="Basic and acidic residues" evidence="10">
    <location>
        <begin position="453"/>
        <end position="494"/>
    </location>
</feature>
<evidence type="ECO:0000313" key="11">
    <source>
        <dbReference type="EMBL" id="WVN88546.1"/>
    </source>
</evidence>
<dbReference type="InterPro" id="IPR002130">
    <property type="entry name" value="Cyclophilin-type_PPIase_dom"/>
</dbReference>
<dbReference type="CDD" id="cd01921">
    <property type="entry name" value="cyclophilin_RRM"/>
    <property type="match status" value="1"/>
</dbReference>
<evidence type="ECO:0000256" key="6">
    <source>
        <dbReference type="ARBA" id="ARBA00023110"/>
    </source>
</evidence>
<reference evidence="11" key="1">
    <citation type="submission" date="2016-06" db="EMBL/GenBank/DDBJ databases">
        <authorList>
            <person name="Cuomo C."/>
            <person name="Litvintseva A."/>
            <person name="Heitman J."/>
            <person name="Chen Y."/>
            <person name="Sun S."/>
            <person name="Springer D."/>
            <person name="Dromer F."/>
            <person name="Young S."/>
            <person name="Zeng Q."/>
            <person name="Chapman S."/>
            <person name="Gujja S."/>
            <person name="Saif S."/>
            <person name="Birren B."/>
        </authorList>
    </citation>
    <scope>NUCLEOTIDE SEQUENCE</scope>
    <source>
        <strain evidence="11">CBS 7841</strain>
    </source>
</reference>
<dbReference type="PANTHER" id="PTHR45843">
    <property type="entry name" value="PEPTIDYL-PROLYL CIS-TRANS ISOMERASE-LIKE 4"/>
    <property type="match status" value="1"/>
</dbReference>
<comment type="catalytic activity">
    <reaction evidence="1 9">
        <text>[protein]-peptidylproline (omega=180) = [protein]-peptidylproline (omega=0)</text>
        <dbReference type="Rhea" id="RHEA:16237"/>
        <dbReference type="Rhea" id="RHEA-COMP:10747"/>
        <dbReference type="Rhea" id="RHEA-COMP:10748"/>
        <dbReference type="ChEBI" id="CHEBI:83833"/>
        <dbReference type="ChEBI" id="CHEBI:83834"/>
        <dbReference type="EC" id="5.2.1.8"/>
    </reaction>
</comment>
<dbReference type="GeneID" id="91087967"/>
<evidence type="ECO:0000256" key="3">
    <source>
        <dbReference type="ARBA" id="ARBA00004123"/>
    </source>
</evidence>
<dbReference type="Proteomes" id="UP000094043">
    <property type="component" value="Chromosome 4"/>
</dbReference>
<dbReference type="PANTHER" id="PTHR45843:SF1">
    <property type="entry name" value="PEPTIDYL-PROLYL CIS-TRANS ISOMERASE-LIKE 4"/>
    <property type="match status" value="1"/>
</dbReference>
<keyword evidence="12" id="KW-1185">Reference proteome</keyword>
<dbReference type="Gene3D" id="3.30.70.330">
    <property type="match status" value="1"/>
</dbReference>
<evidence type="ECO:0000256" key="10">
    <source>
        <dbReference type="SAM" id="MobiDB-lite"/>
    </source>
</evidence>
<dbReference type="InterPro" id="IPR035542">
    <property type="entry name" value="CRIP"/>
</dbReference>
<dbReference type="GO" id="GO:0005634">
    <property type="term" value="C:nucleus"/>
    <property type="evidence" value="ECO:0007669"/>
    <property type="project" value="UniProtKB-SubCell"/>
</dbReference>
<sequence>MSVMLETSLGDLVIDLEVEKCPRTCVNFLKLCKLKYYSLNAFFNVSKDFIAQCGDPTATGTGGESLESYLYSQNPSGKAQPSRYFAPEIVNSLKHTDKGTLSMAVAPTDPPGCGSQFFLTLKAGIDYLDEKHVVFGRVIEGQEVLDKINEVFVDKEGRPLRDIRIRHVEILEDPFPDPTPFPSPPPSPLRPPDDLDKTHIADTEDPAKEFEEEEAEELRRKTAASSSALTLEMIGDIPFAAVRPPENILFVCKLNPVTQDEDLELIFSRFGKILSCEIVRDKKTGDSLQYAFIEFDERSSAEQAYFKMQNVLVDDRRIWVDFSQSVSKMNKSFLTNPGRYGSRSDRGRFNGDDGRSESKEGRGGNKYVEDRHQRGGYGRRSRDAVPSRHAYKNDDGDYAREQNEERSRREKNDRDRHVPVSSSRDVGGTEGYRMVFDADFSSSDAYRNRNRSPRRDRDERERRKERERDDRKGRDRHSEQSYKREHKGNVERHR</sequence>
<dbReference type="CDD" id="cd12235">
    <property type="entry name" value="RRM_PPIL4"/>
    <property type="match status" value="1"/>
</dbReference>
<keyword evidence="5 9" id="KW-0694">RNA-binding</keyword>
<feature type="region of interest" description="Disordered" evidence="10">
    <location>
        <begin position="174"/>
        <end position="211"/>
    </location>
</feature>
<dbReference type="RefSeq" id="XP_066069246.1">
    <property type="nucleotide sequence ID" value="XM_066213149.1"/>
</dbReference>
<reference evidence="11" key="2">
    <citation type="journal article" date="2022" name="Elife">
        <title>Obligate sexual reproduction of a homothallic fungus closely related to the Cryptococcus pathogenic species complex.</title>
        <authorList>
            <person name="Passer A.R."/>
            <person name="Clancey S.A."/>
            <person name="Shea T."/>
            <person name="David-Palma M."/>
            <person name="Averette A.F."/>
            <person name="Boekhout T."/>
            <person name="Porcel B.M."/>
            <person name="Nowrousian M."/>
            <person name="Cuomo C.A."/>
            <person name="Sun S."/>
            <person name="Heitman J."/>
            <person name="Coelho M.A."/>
        </authorList>
    </citation>
    <scope>NUCLEOTIDE SEQUENCE</scope>
    <source>
        <strain evidence="11">CBS 7841</strain>
    </source>
</reference>
<keyword evidence="8 9" id="KW-0539">Nucleus</keyword>
<dbReference type="AlphaFoldDB" id="A0A1E3IGV6"/>
<dbReference type="OrthoDB" id="2083at2759"/>
<dbReference type="Gene3D" id="2.40.100.10">
    <property type="entry name" value="Cyclophilin-like"/>
    <property type="match status" value="1"/>
</dbReference>
<evidence type="ECO:0000313" key="12">
    <source>
        <dbReference type="Proteomes" id="UP000094043"/>
    </source>
</evidence>
<evidence type="ECO:0000256" key="8">
    <source>
        <dbReference type="ARBA" id="ARBA00023242"/>
    </source>
</evidence>